<reference evidence="2 3" key="1">
    <citation type="journal article" date="2019" name="J. Hered.">
        <title>An Improved Genome Assembly for Drosophila navojoa, the Basal Species in the mojavensis Cluster.</title>
        <authorList>
            <person name="Vanderlinde T."/>
            <person name="Dupim E.G."/>
            <person name="Nazario-Yepiz N.O."/>
            <person name="Carvalho A.B."/>
        </authorList>
    </citation>
    <scope>NUCLEOTIDE SEQUENCE [LARGE SCALE GENOMIC DNA]</scope>
    <source>
        <strain evidence="2">Navoj_Jal97</strain>
        <tissue evidence="2">Whole organism</tissue>
    </source>
</reference>
<keyword evidence="3" id="KW-1185">Reference proteome</keyword>
<protein>
    <submittedName>
        <fullName evidence="2">Uncharacterized protein</fullName>
    </submittedName>
</protein>
<organism evidence="2 3">
    <name type="scientific">Drosophila navojoa</name>
    <name type="common">Fruit fly</name>
    <dbReference type="NCBI Taxonomy" id="7232"/>
    <lineage>
        <taxon>Eukaryota</taxon>
        <taxon>Metazoa</taxon>
        <taxon>Ecdysozoa</taxon>
        <taxon>Arthropoda</taxon>
        <taxon>Hexapoda</taxon>
        <taxon>Insecta</taxon>
        <taxon>Pterygota</taxon>
        <taxon>Neoptera</taxon>
        <taxon>Endopterygota</taxon>
        <taxon>Diptera</taxon>
        <taxon>Brachycera</taxon>
        <taxon>Muscomorpha</taxon>
        <taxon>Ephydroidea</taxon>
        <taxon>Drosophilidae</taxon>
        <taxon>Drosophila</taxon>
    </lineage>
</organism>
<gene>
    <name evidence="2" type="ORF">AWZ03_010002</name>
</gene>
<feature type="compositionally biased region" description="Basic and acidic residues" evidence="1">
    <location>
        <begin position="77"/>
        <end position="86"/>
    </location>
</feature>
<dbReference type="EMBL" id="LSRL02000144">
    <property type="protein sequence ID" value="TDG43574.1"/>
    <property type="molecule type" value="Genomic_DNA"/>
</dbReference>
<comment type="caution">
    <text evidence="2">The sequence shown here is derived from an EMBL/GenBank/DDBJ whole genome shotgun (WGS) entry which is preliminary data.</text>
</comment>
<dbReference type="Proteomes" id="UP000295192">
    <property type="component" value="Unassembled WGS sequence"/>
</dbReference>
<evidence type="ECO:0000256" key="1">
    <source>
        <dbReference type="SAM" id="MobiDB-lite"/>
    </source>
</evidence>
<feature type="region of interest" description="Disordered" evidence="1">
    <location>
        <begin position="77"/>
        <end position="102"/>
    </location>
</feature>
<proteinExistence type="predicted"/>
<evidence type="ECO:0000313" key="3">
    <source>
        <dbReference type="Proteomes" id="UP000295192"/>
    </source>
</evidence>
<evidence type="ECO:0000313" key="2">
    <source>
        <dbReference type="EMBL" id="TDG43574.1"/>
    </source>
</evidence>
<accession>A0A484B4I1</accession>
<sequence length="113" mass="12502">MLKTTPVPGGSGTAIGRTANQNVQPTAKSIAGRQKVLHFASDCPPTLPRPDPTTERPTTANSRVVVVAWLKGGMRGELEGSAKDSYNDYDYDNDYENDNEDDSDKWRRLFMKI</sequence>
<dbReference type="AlphaFoldDB" id="A0A484B4I1"/>
<feature type="region of interest" description="Disordered" evidence="1">
    <location>
        <begin position="1"/>
        <end position="23"/>
    </location>
</feature>
<feature type="region of interest" description="Disordered" evidence="1">
    <location>
        <begin position="40"/>
        <end position="60"/>
    </location>
</feature>
<feature type="compositionally biased region" description="Acidic residues" evidence="1">
    <location>
        <begin position="87"/>
        <end position="102"/>
    </location>
</feature>
<name>A0A484B4I1_DRONA</name>